<evidence type="ECO:0000256" key="3">
    <source>
        <dbReference type="ARBA" id="ARBA00022801"/>
    </source>
</evidence>
<dbReference type="CDD" id="cd18795">
    <property type="entry name" value="SF2_C_Ski2"/>
    <property type="match status" value="2"/>
</dbReference>
<dbReference type="InterPro" id="IPR035892">
    <property type="entry name" value="C2_domain_sf"/>
</dbReference>
<evidence type="ECO:0000256" key="4">
    <source>
        <dbReference type="ARBA" id="ARBA00022806"/>
    </source>
</evidence>
<evidence type="ECO:0000256" key="1">
    <source>
        <dbReference type="ARBA" id="ARBA00010140"/>
    </source>
</evidence>
<dbReference type="WBParaSite" id="TCONS_00004515.p1">
    <property type="protein sequence ID" value="TCONS_00004515.p1"/>
    <property type="gene ID" value="XLOC_002083"/>
</dbReference>
<dbReference type="SMART" id="SM00228">
    <property type="entry name" value="PDZ"/>
    <property type="match status" value="2"/>
</dbReference>
<keyword evidence="3" id="KW-0378">Hydrolase</keyword>
<evidence type="ECO:0000259" key="9">
    <source>
        <dbReference type="PROSITE" id="PS50106"/>
    </source>
</evidence>
<dbReference type="InterPro" id="IPR027417">
    <property type="entry name" value="P-loop_NTPase"/>
</dbReference>
<reference evidence="13" key="1">
    <citation type="submission" date="2024-02" db="UniProtKB">
        <authorList>
            <consortium name="WormBaseParasite"/>
        </authorList>
    </citation>
    <scope>IDENTIFICATION</scope>
</reference>
<dbReference type="PANTHER" id="PTHR47961">
    <property type="entry name" value="DNA POLYMERASE THETA, PUTATIVE (AFU_ORTHOLOGUE AFUA_1G05260)-RELATED"/>
    <property type="match status" value="1"/>
</dbReference>
<keyword evidence="5" id="KW-0067">ATP-binding</keyword>
<feature type="domain" description="PDZ" evidence="9">
    <location>
        <begin position="683"/>
        <end position="757"/>
    </location>
</feature>
<dbReference type="InterPro" id="IPR057842">
    <property type="entry name" value="WH_MER3"/>
</dbReference>
<dbReference type="PROSITE" id="PS51192">
    <property type="entry name" value="HELICASE_ATP_BIND_1"/>
    <property type="match status" value="2"/>
</dbReference>
<dbReference type="Gene3D" id="2.40.50.90">
    <property type="match status" value="1"/>
</dbReference>
<feature type="compositionally biased region" description="Polar residues" evidence="8">
    <location>
        <begin position="18"/>
        <end position="36"/>
    </location>
</feature>
<dbReference type="InterPro" id="IPR003593">
    <property type="entry name" value="AAA+_ATPase"/>
</dbReference>
<proteinExistence type="inferred from homology"/>
<dbReference type="Proteomes" id="UP000035681">
    <property type="component" value="Unplaced"/>
</dbReference>
<dbReference type="FunFam" id="3.40.50.300:FF:003287">
    <property type="entry name" value="U5 small nuclear ribonucleoprotein 200 kDa helicase"/>
    <property type="match status" value="1"/>
</dbReference>
<evidence type="ECO:0000256" key="6">
    <source>
        <dbReference type="ARBA" id="ARBA00034541"/>
    </source>
</evidence>
<dbReference type="Gene3D" id="3.40.50.300">
    <property type="entry name" value="P-loop containing nucleotide triphosphate hydrolases"/>
    <property type="match status" value="4"/>
</dbReference>
<sequence length="2963" mass="341827">MNRSSIFEGISINKEPSKNPTKTVSNKHNNLLLNSDNDYPGKRFPLRIKNFSSNEDDYLYDLSTNAYEVKISKKDMMEFSERVDRNRLRNSGIILPMEKVTPPEVHAKQVRHNDVRWGDTICIANVISPHLIFVKRQTSTYKNFQFTLPDNLEEIEWIDSDEERLDDPRCLNLRDCVGYYVLAPLIENVYVRARIIDISGDKVYVKVIYIDHGTISWLNRSSLAVMEQDLFKFRWQVRPIALYNIYPYSSNKESPKNVLWSHEHIQALKDVLSNHSVLNFTHYNRLKRVYAADIVPVELFPCENDLTSQYSTSINEILIKKYSHLFYRKEFCNEITSNVLIDISDDCDEKLDIKEMPTWKLTFPPLEKINKQSNDCIFTREDGIIGFSPDFWTVKKMKDQHYITNSGCVCVFLQAPMDDSHPLRLGGYLISTDEIEKLREKARNERKIGSGQVQVKRLLSELCHEVRINAYEKIRRYSEQYKNFNKNASIKIDDIITEWQNNRPFYIVTERMSRNNELMFFRAEVTGFHEEVNYFLLRIRYLDFNGTGICCMHEAYKLSKYLADDMPYNIGFSYYDILVKNEAIFGEDKDFIGLVCDVSKNLSFSEPTIIRLNLINDKEFYPNINKHSNYPLVVDSIFQTDFDVKEMWRIKDLDKDGNFVMDPVDFDTIIQKYENCFEKKASFLKIPLDDSDSTLGVTINDNLVIVKILKKTVGEQFLQIGDIVVSLNGIPIRDQNTFYKLIDEIEAKVILTISRNDTRTNEMLSKIQIPKNRESNIVRRNGYEYFLATLTVCNGKKLGICIRHFGNKVFISKCEKGSMSDEIFIPGDRICDVEGIPVSDKDVCKKLIIKYLQMNNTVTLIIERPDSEEIEKLIEKLLSRKNNSNPSYRMNSDVKEIAAMERQKIKAYEKPTKSILSTNPNQNSKGITFENDVLEYYIVSDNEGKELRKKNMDNDNCGYILLDITNQIRDSFTEHEIIINHLFDLLKSPRSSDDLQFELCDLLGFERLELISIILENRSAILKELSQSEHEKLKKINRINEIKNSTNNMRNTLAGSNFSFQIKEDTKLKKDAKKLGKKFKKEMKEMYKNVGAEEMKDIELAIQESLKNNDDGILFTDNFYDIIDNHKENNVKLPYVFSNINSSKHITMLMSGYKMTLPEGSTRKDFPTYEEVTIPGVIKDKSTEDDFNLKYPKLRTSEIDSFCGRGFLKFKSLNTIQSIVYEQAFKTSENLLICAPTGAGKTNIAMLTIMKCIADHCDDCGNINKGDFKIIYICPMKALASEMTESFGKRLSHFGLQVKELTGDTNLTKKEMNSTNMLILTPEKWDVISRKSNSSDESDSFFNSNVKLMIIDEVHLLNDERGAVIEAIVARALREMVICQKKIRFVGLSATLPNYEDAAEFLQVDKMKGLFVFDDKFRPVPLEMSFVGVKKQVIKSVSKNVKGNDKKGEKQNDNSIPFDKLQIDKPKEKPISTEDLIDKIAYDKVKNFVTKKQQVLVFVHARNATWRLAETFRELAATNNELEEFLVDNIYDPEYVLAKKKVEKAKNNRLLELFCLGFGIHHAGLLRSERNLIESMFLAGHINVLFCTATLAWGVNLPASAVVIRGTDVFDSSKGVMSDLSILDVQQIFGRAGRPQFNESIGYGIIISHHSKMDKYLGMLTHSTPIESQFVNKILDNLNAEIARGSVTNVKEAISWIRSTFYYIRAKKNPLVYGITYSEKRQDPDLENHLMQIVSGAAKKLDKLRMIVYDSINGFMAPTDLGRIASNFYVSSETMEIFLADRHMENVTLQPQMSEGEILSLLSESAEFNSLKIRDDDIEDLQYIKRSACKFKAKCDLTYVSGKVNILLQAYISRFSMKNFTLNGETLYIIQNAPRLCRALFEISLKKGWLHTTVKFLTLTRCIENRLWYFDCPLRQLEGMFSETVLKKLEQRNLSYYDLYEMEENEISEILRVNARKVVEGIHLLPMLEVEGTVKPITHSIIQINVVLRAMFNWSDKLFGKDISTPFWLFVENVNDNRILHHELINFPKKKVYEEESLELTITIPINDNETNDCFQIRVAHNYYLVEDYCYPISMHNCIFPISNMTHTDLLPLDPLPVKALKNPKYESLYNFEYFNPIQTQLFFKLYHTSDHVLIGAPTGSGKTLCAELAVYHTLNKDNVKRKIVYIAPLKALVRERVDDWRDRMEKKLNISVVEISGDYTPSARVLEKASILVTTPEKWDGIMRSWETRRYVRNVDCVIIDEIHLLGVERGAVVEAFVTRLKMINEKRRKAAVKNVNEIRIIGLSTALANAGDVAEWLGVNEYGLFNFRSSVRLVPITIHIAGFPGIHYCPRMALMNKPAFNAIKTYSPKKPVLIFVASRRQTRITAQAFIPLLSLESDPTQWVNMTTEEMEILLATVKDEYLRLTLPFGIGMHHAGLNKNERVMVEKLFVEKKIQILVTTATLAWGINCPAHLVIVKGTEYYDGKKGRYVDFPVTDIMQMVGRAGRPQYDNSAVAIVYVQDIKKNFYKNFLYQPFPVESSLLEYLPNHINAEICAGIIKNKQDAMDYLSGTYFYRRLFNNPSYYGLEDATKEGLIAYLVEVIDNSLQKLIDSCCIKVSNVDKTHFKSTPYGKIASSYYLQHTSIKHMLDEIGPDTTIEELLQIMADMPEYSEVPVRHNEDLINEEISRQLPLKTGRYGTFDSSHTKVFLMYQAHLSRFQLPVDYKTDLRSCLDSCLRIVQAMYEYSYIKGYVKTSINVLILQQMLIQGRWHSDHYLLCLPYIDSSTIQSLGEHFTIPLLQKYLKLDNMEEINDTIRDNAFKFFKKKTILDYTEIKKIIDILIRYPIITLDKISISPLMKRDIIIPEVTTNFKNAKKISLTSNTSYSINLMLSFSSVSKFDNNIVYSKFSKQKVPGYIVILANSTNNEFLATSRINSARDTFICKLLFTTPKNCGIFRYTVYIFSDSYLGIDQEYNFLVDIQ</sequence>
<evidence type="ECO:0000256" key="7">
    <source>
        <dbReference type="ARBA" id="ARBA00054527"/>
    </source>
</evidence>
<dbReference type="CDD" id="cd20379">
    <property type="entry name" value="Tudor_dTUD-like"/>
    <property type="match status" value="1"/>
</dbReference>
<feature type="domain" description="Helicase C-terminal" evidence="11">
    <location>
        <begin position="2350"/>
        <end position="2547"/>
    </location>
</feature>
<dbReference type="InterPro" id="IPR050474">
    <property type="entry name" value="Hel308_SKI2-like"/>
</dbReference>
<dbReference type="SMART" id="SM00490">
    <property type="entry name" value="HELICc"/>
    <property type="match status" value="2"/>
</dbReference>
<dbReference type="Pfam" id="PF23445">
    <property type="entry name" value="WHD_SNRNP200"/>
    <property type="match status" value="2"/>
</dbReference>
<dbReference type="InterPro" id="IPR036390">
    <property type="entry name" value="WH_DNA-bd_sf"/>
</dbReference>
<dbReference type="FunFam" id="3.40.50.300:FF:000231">
    <property type="entry name" value="Activating signal cointegrator 1 complex subunit 3"/>
    <property type="match status" value="1"/>
</dbReference>
<dbReference type="FunFam" id="1.10.10.10:FF:000024">
    <property type="entry name" value="U5 small nuclear ribonucleoprotein helicase"/>
    <property type="match status" value="1"/>
</dbReference>
<dbReference type="SUPFAM" id="SSF81296">
    <property type="entry name" value="E set domains"/>
    <property type="match status" value="1"/>
</dbReference>
<evidence type="ECO:0000256" key="8">
    <source>
        <dbReference type="SAM" id="MobiDB-lite"/>
    </source>
</evidence>
<dbReference type="SUPFAM" id="SSF63748">
    <property type="entry name" value="Tudor/PWWP/MBT"/>
    <property type="match status" value="1"/>
</dbReference>
<dbReference type="PROSITE" id="PS50106">
    <property type="entry name" value="PDZ"/>
    <property type="match status" value="1"/>
</dbReference>
<dbReference type="InterPro" id="IPR001478">
    <property type="entry name" value="PDZ"/>
</dbReference>
<dbReference type="Gene3D" id="2.30.30.140">
    <property type="match status" value="1"/>
</dbReference>
<dbReference type="SUPFAM" id="SSF52540">
    <property type="entry name" value="P-loop containing nucleoside triphosphate hydrolases"/>
    <property type="match status" value="4"/>
</dbReference>
<keyword evidence="2" id="KW-0547">Nucleotide-binding</keyword>
<dbReference type="GO" id="GO:0016787">
    <property type="term" value="F:hydrolase activity"/>
    <property type="evidence" value="ECO:0007669"/>
    <property type="project" value="UniProtKB-KW"/>
</dbReference>
<dbReference type="SMART" id="SM00973">
    <property type="entry name" value="Sec63"/>
    <property type="match status" value="2"/>
</dbReference>
<dbReference type="SUPFAM" id="SSF158702">
    <property type="entry name" value="Sec63 N-terminal domain-like"/>
    <property type="match status" value="2"/>
</dbReference>
<dbReference type="Gene3D" id="1.10.150.20">
    <property type="entry name" value="5' to 3' exonuclease, C-terminal subdomain"/>
    <property type="match status" value="1"/>
</dbReference>
<dbReference type="FunFam" id="1.10.10.10:FF:000012">
    <property type="entry name" value="U5 small nuclear ribonucleoprotein helicase"/>
    <property type="match status" value="1"/>
</dbReference>
<evidence type="ECO:0000313" key="12">
    <source>
        <dbReference type="Proteomes" id="UP000035681"/>
    </source>
</evidence>
<dbReference type="Gene3D" id="1.10.10.10">
    <property type="entry name" value="Winged helix-like DNA-binding domain superfamily/Winged helix DNA-binding domain"/>
    <property type="match status" value="2"/>
</dbReference>
<comment type="similarity">
    <text evidence="1">Belongs to the helicase family. SKI2 subfamily.</text>
</comment>
<keyword evidence="4" id="KW-0347">Helicase</keyword>
<protein>
    <recommendedName>
        <fullName evidence="6">U5 small nuclear ribonucleoprotein 200 kDa helicase</fullName>
    </recommendedName>
</protein>
<dbReference type="InterPro" id="IPR035437">
    <property type="entry name" value="SNase_OB-fold_sf"/>
</dbReference>
<feature type="domain" description="Helicase C-terminal" evidence="11">
    <location>
        <begin position="1484"/>
        <end position="1694"/>
    </location>
</feature>
<dbReference type="InterPro" id="IPR011545">
    <property type="entry name" value="DEAD/DEAH_box_helicase_dom"/>
</dbReference>
<organism evidence="12 13">
    <name type="scientific">Strongyloides stercoralis</name>
    <name type="common">Threadworm</name>
    <dbReference type="NCBI Taxonomy" id="6248"/>
    <lineage>
        <taxon>Eukaryota</taxon>
        <taxon>Metazoa</taxon>
        <taxon>Ecdysozoa</taxon>
        <taxon>Nematoda</taxon>
        <taxon>Chromadorea</taxon>
        <taxon>Rhabditida</taxon>
        <taxon>Tylenchina</taxon>
        <taxon>Panagrolaimomorpha</taxon>
        <taxon>Strongyloidoidea</taxon>
        <taxon>Strongyloididae</taxon>
        <taxon>Strongyloides</taxon>
    </lineage>
</organism>
<dbReference type="SMART" id="SM00382">
    <property type="entry name" value="AAA"/>
    <property type="match status" value="2"/>
</dbReference>
<dbReference type="Pfam" id="PF00270">
    <property type="entry name" value="DEAD"/>
    <property type="match status" value="2"/>
</dbReference>
<dbReference type="InterPro" id="IPR014756">
    <property type="entry name" value="Ig_E-set"/>
</dbReference>
<dbReference type="SMART" id="SM00487">
    <property type="entry name" value="DEXDc"/>
    <property type="match status" value="2"/>
</dbReference>
<dbReference type="InterPro" id="IPR014001">
    <property type="entry name" value="Helicase_ATP-bd"/>
</dbReference>
<dbReference type="SUPFAM" id="SSF46785">
    <property type="entry name" value="Winged helix' DNA-binding domain"/>
    <property type="match status" value="2"/>
</dbReference>
<dbReference type="InterPro" id="IPR036388">
    <property type="entry name" value="WH-like_DNA-bd_sf"/>
</dbReference>
<accession>A0AAF5HZ99</accession>
<dbReference type="FunFam" id="1.10.3380.10:FF:000002">
    <property type="entry name" value="Activating signal cointegrator 1 complex subunit 3"/>
    <property type="match status" value="1"/>
</dbReference>
<dbReference type="Pfam" id="PF02889">
    <property type="entry name" value="Sec63"/>
    <property type="match status" value="2"/>
</dbReference>
<feature type="domain" description="Helicase ATP-binding" evidence="10">
    <location>
        <begin position="1222"/>
        <end position="1410"/>
    </location>
</feature>
<evidence type="ECO:0000259" key="10">
    <source>
        <dbReference type="PROSITE" id="PS51192"/>
    </source>
</evidence>
<evidence type="ECO:0000256" key="2">
    <source>
        <dbReference type="ARBA" id="ARBA00022741"/>
    </source>
</evidence>
<dbReference type="SUPFAM" id="SSF50156">
    <property type="entry name" value="PDZ domain-like"/>
    <property type="match status" value="2"/>
</dbReference>
<dbReference type="PANTHER" id="PTHR47961:SF13">
    <property type="entry name" value="ACTIVATING SIGNAL COINTEGRATOR 1 COMPLEX SUBUNIT 3"/>
    <property type="match status" value="1"/>
</dbReference>
<dbReference type="InterPro" id="IPR004179">
    <property type="entry name" value="Sec63-dom"/>
</dbReference>
<evidence type="ECO:0000256" key="5">
    <source>
        <dbReference type="ARBA" id="ARBA00022840"/>
    </source>
</evidence>
<dbReference type="GO" id="GO:0004386">
    <property type="term" value="F:helicase activity"/>
    <property type="evidence" value="ECO:0007669"/>
    <property type="project" value="UniProtKB-KW"/>
</dbReference>
<evidence type="ECO:0000259" key="11">
    <source>
        <dbReference type="PROSITE" id="PS51194"/>
    </source>
</evidence>
<dbReference type="Pfam" id="PF00271">
    <property type="entry name" value="Helicase_C"/>
    <property type="match status" value="2"/>
</dbReference>
<keyword evidence="12" id="KW-1185">Reference proteome</keyword>
<feature type="region of interest" description="Disordered" evidence="8">
    <location>
        <begin position="1"/>
        <end position="36"/>
    </location>
</feature>
<evidence type="ECO:0000313" key="13">
    <source>
        <dbReference type="WBParaSite" id="TCONS_00004515.p1"/>
    </source>
</evidence>
<dbReference type="InterPro" id="IPR001650">
    <property type="entry name" value="Helicase_C-like"/>
</dbReference>
<comment type="function">
    <text evidence="7">Catalyzes the ATP-dependent unwinding of U4/U6 RNA duplices, an essential step in the assembly of a catalytically active spliceosome. Plays a role in pre-mRNA splicing.</text>
</comment>
<dbReference type="Gene3D" id="1.10.3380.10">
    <property type="entry name" value="Sec63 N-terminal domain-like domain"/>
    <property type="match status" value="2"/>
</dbReference>
<dbReference type="GO" id="GO:0003676">
    <property type="term" value="F:nucleic acid binding"/>
    <property type="evidence" value="ECO:0007669"/>
    <property type="project" value="InterPro"/>
</dbReference>
<dbReference type="GO" id="GO:0005524">
    <property type="term" value="F:ATP binding"/>
    <property type="evidence" value="ECO:0007669"/>
    <property type="project" value="UniProtKB-KW"/>
</dbReference>
<dbReference type="Gene3D" id="2.60.40.150">
    <property type="entry name" value="C2 domain"/>
    <property type="match status" value="2"/>
</dbReference>
<name>A0AAF5HZ99_STRER</name>
<feature type="domain" description="Helicase ATP-binding" evidence="10">
    <location>
        <begin position="2124"/>
        <end position="2307"/>
    </location>
</feature>
<dbReference type="InterPro" id="IPR036034">
    <property type="entry name" value="PDZ_sf"/>
</dbReference>
<dbReference type="PROSITE" id="PS51194">
    <property type="entry name" value="HELICASE_CTER"/>
    <property type="match status" value="2"/>
</dbReference>